<evidence type="ECO:0000256" key="3">
    <source>
        <dbReference type="ARBA" id="ARBA00022857"/>
    </source>
</evidence>
<comment type="pathway">
    <text evidence="7">Cofactor biosynthesis; pyridoxine 5'-phosphate biosynthesis; pyridoxine 5'-phosphate from D-erythrose 4-phosphate: step 4/5.</text>
</comment>
<dbReference type="NCBIfam" id="TIGR00557">
    <property type="entry name" value="pdxA"/>
    <property type="match status" value="1"/>
</dbReference>
<evidence type="ECO:0000256" key="5">
    <source>
        <dbReference type="ARBA" id="ARBA00023027"/>
    </source>
</evidence>
<gene>
    <name evidence="7 8" type="primary">pdxA</name>
    <name evidence="8" type="ORF">POI8812_01703</name>
</gene>
<proteinExistence type="inferred from homology"/>
<evidence type="ECO:0000256" key="6">
    <source>
        <dbReference type="ARBA" id="ARBA00023096"/>
    </source>
</evidence>
<keyword evidence="4 7" id="KW-0560">Oxidoreductase</keyword>
<dbReference type="GO" id="GO:0050570">
    <property type="term" value="F:4-hydroxythreonine-4-phosphate dehydrogenase activity"/>
    <property type="evidence" value="ECO:0007669"/>
    <property type="project" value="UniProtKB-UniRule"/>
</dbReference>
<keyword evidence="9" id="KW-1185">Reference proteome</keyword>
<dbReference type="Pfam" id="PF04166">
    <property type="entry name" value="PdxA"/>
    <property type="match status" value="1"/>
</dbReference>
<dbReference type="GO" id="GO:0008270">
    <property type="term" value="F:zinc ion binding"/>
    <property type="evidence" value="ECO:0007669"/>
    <property type="project" value="UniProtKB-UniRule"/>
</dbReference>
<dbReference type="EMBL" id="OMKW01000002">
    <property type="protein sequence ID" value="SPF29395.1"/>
    <property type="molecule type" value="Genomic_DNA"/>
</dbReference>
<dbReference type="RefSeq" id="WP_108782098.1">
    <property type="nucleotide sequence ID" value="NZ_OMKW01000002.1"/>
</dbReference>
<keyword evidence="2 7" id="KW-0479">Metal-binding</keyword>
<feature type="binding site" evidence="7">
    <location>
        <position position="256"/>
    </location>
    <ligand>
        <name>a divalent metal cation</name>
        <dbReference type="ChEBI" id="CHEBI:60240"/>
        <note>ligand shared between dimeric partners</note>
    </ligand>
</feature>
<dbReference type="PANTHER" id="PTHR30004">
    <property type="entry name" value="4-HYDROXYTHREONINE-4-PHOSPHATE DEHYDROGENASE"/>
    <property type="match status" value="1"/>
</dbReference>
<comment type="similarity">
    <text evidence="7">Belongs to the PdxA family.</text>
</comment>
<dbReference type="GO" id="GO:0051287">
    <property type="term" value="F:NAD binding"/>
    <property type="evidence" value="ECO:0007669"/>
    <property type="project" value="InterPro"/>
</dbReference>
<feature type="binding site" evidence="7">
    <location>
        <position position="264"/>
    </location>
    <ligand>
        <name>substrate</name>
    </ligand>
</feature>
<dbReference type="EC" id="1.1.1.262" evidence="7"/>
<dbReference type="HAMAP" id="MF_00536">
    <property type="entry name" value="PdxA"/>
    <property type="match status" value="1"/>
</dbReference>
<keyword evidence="5 7" id="KW-0520">NAD</keyword>
<accession>A0A2R8ABD3</accession>
<keyword evidence="7" id="KW-0862">Zinc</keyword>
<dbReference type="InterPro" id="IPR005255">
    <property type="entry name" value="PdxA_fam"/>
</dbReference>
<dbReference type="AlphaFoldDB" id="A0A2R8ABD3"/>
<comment type="subcellular location">
    <subcellularLocation>
        <location evidence="7">Cytoplasm</location>
    </subcellularLocation>
</comment>
<evidence type="ECO:0000256" key="1">
    <source>
        <dbReference type="ARBA" id="ARBA00022490"/>
    </source>
</evidence>
<keyword evidence="3 7" id="KW-0521">NADP</keyword>
<comment type="miscellaneous">
    <text evidence="7">The active site is located at the dimer interface.</text>
</comment>
<dbReference type="GO" id="GO:0050897">
    <property type="term" value="F:cobalt ion binding"/>
    <property type="evidence" value="ECO:0007669"/>
    <property type="project" value="UniProtKB-UniRule"/>
</dbReference>
<dbReference type="NCBIfam" id="NF003699">
    <property type="entry name" value="PRK05312.1"/>
    <property type="match status" value="1"/>
</dbReference>
<evidence type="ECO:0000313" key="9">
    <source>
        <dbReference type="Proteomes" id="UP000244932"/>
    </source>
</evidence>
<dbReference type="Proteomes" id="UP000244932">
    <property type="component" value="Unassembled WGS sequence"/>
</dbReference>
<evidence type="ECO:0000256" key="7">
    <source>
        <dbReference type="HAMAP-Rule" id="MF_00536"/>
    </source>
</evidence>
<dbReference type="UniPathway" id="UPA00244">
    <property type="reaction ID" value="UER00312"/>
</dbReference>
<feature type="binding site" evidence="7">
    <location>
        <position position="273"/>
    </location>
    <ligand>
        <name>substrate</name>
    </ligand>
</feature>
<keyword evidence="1 7" id="KW-0963">Cytoplasm</keyword>
<feature type="binding site" evidence="7">
    <location>
        <position position="282"/>
    </location>
    <ligand>
        <name>substrate</name>
    </ligand>
</feature>
<keyword evidence="7" id="KW-0460">Magnesium</keyword>
<reference evidence="8 9" key="1">
    <citation type="submission" date="2018-03" db="EMBL/GenBank/DDBJ databases">
        <authorList>
            <person name="Keele B.F."/>
        </authorList>
    </citation>
    <scope>NUCLEOTIDE SEQUENCE [LARGE SCALE GENOMIC DNA]</scope>
    <source>
        <strain evidence="8 9">CeCT 8812</strain>
    </source>
</reference>
<name>A0A2R8ABD3_9RHOB</name>
<keyword evidence="7" id="KW-0170">Cobalt</keyword>
<keyword evidence="6 7" id="KW-0664">Pyridoxine biosynthesis</keyword>
<dbReference type="GO" id="GO:0042823">
    <property type="term" value="P:pyridoxal phosphate biosynthetic process"/>
    <property type="evidence" value="ECO:0007669"/>
    <property type="project" value="UniProtKB-UniRule"/>
</dbReference>
<feature type="binding site" evidence="7">
    <location>
        <position position="127"/>
    </location>
    <ligand>
        <name>substrate</name>
    </ligand>
</feature>
<feature type="binding site" evidence="7">
    <location>
        <position position="126"/>
    </location>
    <ligand>
        <name>substrate</name>
    </ligand>
</feature>
<evidence type="ECO:0000313" key="8">
    <source>
        <dbReference type="EMBL" id="SPF29395.1"/>
    </source>
</evidence>
<dbReference type="Gene3D" id="3.40.718.10">
    <property type="entry name" value="Isopropylmalate Dehydrogenase"/>
    <property type="match status" value="1"/>
</dbReference>
<dbReference type="GO" id="GO:0005737">
    <property type="term" value="C:cytoplasm"/>
    <property type="evidence" value="ECO:0007669"/>
    <property type="project" value="UniProtKB-SubCell"/>
</dbReference>
<dbReference type="GO" id="GO:0008615">
    <property type="term" value="P:pyridoxine biosynthetic process"/>
    <property type="evidence" value="ECO:0007669"/>
    <property type="project" value="UniProtKB-UniRule"/>
</dbReference>
<comment type="catalytic activity">
    <reaction evidence="7">
        <text>4-(phosphooxy)-L-threonine + NAD(+) = 3-amino-2-oxopropyl phosphate + CO2 + NADH</text>
        <dbReference type="Rhea" id="RHEA:32275"/>
        <dbReference type="ChEBI" id="CHEBI:16526"/>
        <dbReference type="ChEBI" id="CHEBI:57279"/>
        <dbReference type="ChEBI" id="CHEBI:57540"/>
        <dbReference type="ChEBI" id="CHEBI:57945"/>
        <dbReference type="ChEBI" id="CHEBI:58452"/>
        <dbReference type="EC" id="1.1.1.262"/>
    </reaction>
</comment>
<dbReference type="SUPFAM" id="SSF53659">
    <property type="entry name" value="Isocitrate/Isopropylmalate dehydrogenase-like"/>
    <property type="match status" value="1"/>
</dbReference>
<organism evidence="8 9">
    <name type="scientific">Pontivivens insulae</name>
    <dbReference type="NCBI Taxonomy" id="1639689"/>
    <lineage>
        <taxon>Bacteria</taxon>
        <taxon>Pseudomonadati</taxon>
        <taxon>Pseudomonadota</taxon>
        <taxon>Alphaproteobacteria</taxon>
        <taxon>Rhodobacterales</taxon>
        <taxon>Paracoccaceae</taxon>
        <taxon>Pontivivens</taxon>
    </lineage>
</organism>
<evidence type="ECO:0000256" key="4">
    <source>
        <dbReference type="ARBA" id="ARBA00023002"/>
    </source>
</evidence>
<feature type="binding site" evidence="7">
    <location>
        <position position="156"/>
    </location>
    <ligand>
        <name>a divalent metal cation</name>
        <dbReference type="ChEBI" id="CHEBI:60240"/>
        <note>ligand shared between dimeric partners</note>
    </ligand>
</feature>
<feature type="binding site" evidence="7">
    <location>
        <position position="201"/>
    </location>
    <ligand>
        <name>a divalent metal cation</name>
        <dbReference type="ChEBI" id="CHEBI:60240"/>
        <note>ligand shared between dimeric partners</note>
    </ligand>
</feature>
<dbReference type="PANTHER" id="PTHR30004:SF6">
    <property type="entry name" value="D-THREONATE 4-PHOSPHATE DEHYDROGENASE"/>
    <property type="match status" value="1"/>
</dbReference>
<comment type="cofactor">
    <cofactor evidence="7">
        <name>Zn(2+)</name>
        <dbReference type="ChEBI" id="CHEBI:29105"/>
    </cofactor>
    <cofactor evidence="7">
        <name>Mg(2+)</name>
        <dbReference type="ChEBI" id="CHEBI:18420"/>
    </cofactor>
    <cofactor evidence="7">
        <name>Co(2+)</name>
        <dbReference type="ChEBI" id="CHEBI:48828"/>
    </cofactor>
    <text evidence="7">Binds 1 divalent metal cation per subunit. Can use ions such as Zn(2+), Mg(2+) or Co(2+).</text>
</comment>
<protein>
    <recommendedName>
        <fullName evidence="7">4-hydroxythreonine-4-phosphate dehydrogenase</fullName>
        <ecNumber evidence="7">1.1.1.262</ecNumber>
    </recommendedName>
    <alternativeName>
        <fullName evidence="7">4-(phosphohydroxy)-L-threonine dehydrogenase</fullName>
    </alternativeName>
</protein>
<dbReference type="InterPro" id="IPR037510">
    <property type="entry name" value="PdxA"/>
</dbReference>
<evidence type="ECO:0000256" key="2">
    <source>
        <dbReference type="ARBA" id="ARBA00022723"/>
    </source>
</evidence>
<comment type="function">
    <text evidence="7">Catalyzes the NAD(P)-dependent oxidation of 4-(phosphooxy)-L-threonine (HTP) into 2-amino-3-oxo-4-(phosphooxy)butyric acid which spontaneously decarboxylates to form 3-amino-2-oxopropyl phosphate (AHAP).</text>
</comment>
<dbReference type="OrthoDB" id="9801783at2"/>
<sequence length="321" mass="33063">MIPALTMGEPAGVGPELIAAAWKAGVGPFTCLGAPDVLRRFDVPVVEVAEFADGAKAWEHGVPVLGKGLPEPVTPGTPNLANAPATLDWIAQGIDLAMSGAASALVTAPISKKVLQDGAAFSHPGHTEFLAHQSGAARPVMMLAGTALKVVPVTIHIALADVPTALTADLLKETIRVTDAGLKRDFGIAAPRIAVAGLNPHAGEGGAMGQEEIELIKPALVELDAEGLQVTGPLPADTMFHPAARAQYDVAVCMYHDQALVPLKTLSFSDGVNVTLGLPFVRTSPDHGTAFDIAGRGIADPESLFAAIRMAGDLADRRSAV</sequence>
<comment type="subunit">
    <text evidence="7">Homodimer.</text>
</comment>
<dbReference type="GO" id="GO:0000287">
    <property type="term" value="F:magnesium ion binding"/>
    <property type="evidence" value="ECO:0007669"/>
    <property type="project" value="UniProtKB-UniRule"/>
</dbReference>